<dbReference type="AlphaFoldDB" id="A0A8H7W217"/>
<evidence type="ECO:0000313" key="1">
    <source>
        <dbReference type="EMBL" id="KAG2235629.1"/>
    </source>
</evidence>
<organism evidence="1 2">
    <name type="scientific">Thamnidium elegans</name>
    <dbReference type="NCBI Taxonomy" id="101142"/>
    <lineage>
        <taxon>Eukaryota</taxon>
        <taxon>Fungi</taxon>
        <taxon>Fungi incertae sedis</taxon>
        <taxon>Mucoromycota</taxon>
        <taxon>Mucoromycotina</taxon>
        <taxon>Mucoromycetes</taxon>
        <taxon>Mucorales</taxon>
        <taxon>Mucorineae</taxon>
        <taxon>Mucoraceae</taxon>
        <taxon>Thamnidium</taxon>
    </lineage>
</organism>
<gene>
    <name evidence="1" type="ORF">INT48_002403</name>
</gene>
<accession>A0A8H7W217</accession>
<dbReference type="Proteomes" id="UP000613177">
    <property type="component" value="Unassembled WGS sequence"/>
</dbReference>
<protein>
    <submittedName>
        <fullName evidence="1">Uncharacterized protein</fullName>
    </submittedName>
</protein>
<dbReference type="EMBL" id="JAEPRE010000030">
    <property type="protein sequence ID" value="KAG2235629.1"/>
    <property type="molecule type" value="Genomic_DNA"/>
</dbReference>
<proteinExistence type="predicted"/>
<comment type="caution">
    <text evidence="1">The sequence shown here is derived from an EMBL/GenBank/DDBJ whole genome shotgun (WGS) entry which is preliminary data.</text>
</comment>
<name>A0A8H7W217_9FUNG</name>
<feature type="non-terminal residue" evidence="1">
    <location>
        <position position="1"/>
    </location>
</feature>
<reference evidence="1" key="1">
    <citation type="submission" date="2021-01" db="EMBL/GenBank/DDBJ databases">
        <title>Metabolic potential, ecology and presence of endohyphal bacteria is reflected in genomic diversity of Mucoromycotina.</title>
        <authorList>
            <person name="Muszewska A."/>
            <person name="Okrasinska A."/>
            <person name="Steczkiewicz K."/>
            <person name="Drgas O."/>
            <person name="Orlowska M."/>
            <person name="Perlinska-Lenart U."/>
            <person name="Aleksandrzak-Piekarczyk T."/>
            <person name="Szatraj K."/>
            <person name="Zielenkiewicz U."/>
            <person name="Pilsyk S."/>
            <person name="Malc E."/>
            <person name="Mieczkowski P."/>
            <person name="Kruszewska J.S."/>
            <person name="Biernat P."/>
            <person name="Pawlowska J."/>
        </authorList>
    </citation>
    <scope>NUCLEOTIDE SEQUENCE</scope>
    <source>
        <strain evidence="1">WA0000018081</strain>
    </source>
</reference>
<evidence type="ECO:0000313" key="2">
    <source>
        <dbReference type="Proteomes" id="UP000613177"/>
    </source>
</evidence>
<sequence length="61" mass="7121">MKYITLLPFGTFKKLKIHFLLAHGETVRHRSMSILSDGIYLMTEEQRVDVLINFAENDLLL</sequence>
<keyword evidence="2" id="KW-1185">Reference proteome</keyword>